<dbReference type="EMBL" id="NBCO01000037">
    <property type="protein sequence ID" value="ORC85219.1"/>
    <property type="molecule type" value="Genomic_DNA"/>
</dbReference>
<evidence type="ECO:0000313" key="15">
    <source>
        <dbReference type="Proteomes" id="UP000192257"/>
    </source>
</evidence>
<dbReference type="PANTHER" id="PTHR11136">
    <property type="entry name" value="FOLYLPOLYGLUTAMATE SYNTHASE-RELATED"/>
    <property type="match status" value="1"/>
</dbReference>
<evidence type="ECO:0000313" key="14">
    <source>
        <dbReference type="EMBL" id="ORC85219.1"/>
    </source>
</evidence>
<name>A0A1X0NM42_9TRYP</name>
<keyword evidence="5" id="KW-0436">Ligase</keyword>
<evidence type="ECO:0000256" key="6">
    <source>
        <dbReference type="ARBA" id="ARBA00022723"/>
    </source>
</evidence>
<keyword evidence="9" id="KW-0460">Magnesium</keyword>
<dbReference type="GO" id="GO:0005524">
    <property type="term" value="F:ATP binding"/>
    <property type="evidence" value="ECO:0007669"/>
    <property type="project" value="UniProtKB-KW"/>
</dbReference>
<keyword evidence="4" id="KW-0554">One-carbon metabolism</keyword>
<dbReference type="AlphaFoldDB" id="A0A1X0NM42"/>
<organism evidence="14 15">
    <name type="scientific">Trypanosoma theileri</name>
    <dbReference type="NCBI Taxonomy" id="67003"/>
    <lineage>
        <taxon>Eukaryota</taxon>
        <taxon>Discoba</taxon>
        <taxon>Euglenozoa</taxon>
        <taxon>Kinetoplastea</taxon>
        <taxon>Metakinetoplastina</taxon>
        <taxon>Trypanosomatida</taxon>
        <taxon>Trypanosomatidae</taxon>
        <taxon>Trypanosoma</taxon>
    </lineage>
</organism>
<dbReference type="NCBIfam" id="TIGR01499">
    <property type="entry name" value="folC"/>
    <property type="match status" value="1"/>
</dbReference>
<dbReference type="GeneID" id="39989272"/>
<evidence type="ECO:0000256" key="4">
    <source>
        <dbReference type="ARBA" id="ARBA00022563"/>
    </source>
</evidence>
<dbReference type="GO" id="GO:0006730">
    <property type="term" value="P:one-carbon metabolic process"/>
    <property type="evidence" value="ECO:0007669"/>
    <property type="project" value="UniProtKB-KW"/>
</dbReference>
<evidence type="ECO:0000256" key="2">
    <source>
        <dbReference type="ARBA" id="ARBA00008276"/>
    </source>
</evidence>
<dbReference type="RefSeq" id="XP_028879285.1">
    <property type="nucleotide sequence ID" value="XM_029029492.1"/>
</dbReference>
<evidence type="ECO:0000256" key="1">
    <source>
        <dbReference type="ARBA" id="ARBA00005150"/>
    </source>
</evidence>
<comment type="catalytic activity">
    <reaction evidence="12">
        <text>(6S)-5,6,7,8-tetrahydrofolyl-(gamma-L-Glu)(n) + L-glutamate + ATP = (6S)-5,6,7,8-tetrahydrofolyl-(gamma-L-Glu)(n+1) + ADP + phosphate + H(+)</text>
        <dbReference type="Rhea" id="RHEA:10580"/>
        <dbReference type="Rhea" id="RHEA-COMP:14738"/>
        <dbReference type="Rhea" id="RHEA-COMP:14740"/>
        <dbReference type="ChEBI" id="CHEBI:15378"/>
        <dbReference type="ChEBI" id="CHEBI:29985"/>
        <dbReference type="ChEBI" id="CHEBI:30616"/>
        <dbReference type="ChEBI" id="CHEBI:43474"/>
        <dbReference type="ChEBI" id="CHEBI:141005"/>
        <dbReference type="ChEBI" id="CHEBI:456216"/>
        <dbReference type="EC" id="6.3.2.17"/>
    </reaction>
</comment>
<dbReference type="GO" id="GO:0046872">
    <property type="term" value="F:metal ion binding"/>
    <property type="evidence" value="ECO:0007669"/>
    <property type="project" value="UniProtKB-KW"/>
</dbReference>
<evidence type="ECO:0000256" key="11">
    <source>
        <dbReference type="ARBA" id="ARBA00030876"/>
    </source>
</evidence>
<evidence type="ECO:0000256" key="10">
    <source>
        <dbReference type="ARBA" id="ARBA00030592"/>
    </source>
</evidence>
<accession>A0A1X0NM42</accession>
<dbReference type="PANTHER" id="PTHR11136:SF5">
    <property type="entry name" value="FOLYLPOLYGLUTAMATE SYNTHASE, MITOCHONDRIAL"/>
    <property type="match status" value="1"/>
</dbReference>
<keyword evidence="8" id="KW-0067">ATP-binding</keyword>
<dbReference type="InterPro" id="IPR036615">
    <property type="entry name" value="Mur_ligase_C_dom_sf"/>
</dbReference>
<dbReference type="OrthoDB" id="5212574at2759"/>
<dbReference type="Gene3D" id="3.40.1190.10">
    <property type="entry name" value="Mur-like, catalytic domain"/>
    <property type="match status" value="1"/>
</dbReference>
<evidence type="ECO:0000259" key="13">
    <source>
        <dbReference type="Pfam" id="PF08245"/>
    </source>
</evidence>
<dbReference type="STRING" id="67003.A0A1X0NM42"/>
<comment type="similarity">
    <text evidence="2">Belongs to the folylpolyglutamate synthase family.</text>
</comment>
<evidence type="ECO:0000256" key="3">
    <source>
        <dbReference type="ARBA" id="ARBA00013025"/>
    </source>
</evidence>
<dbReference type="GO" id="GO:0005739">
    <property type="term" value="C:mitochondrion"/>
    <property type="evidence" value="ECO:0007669"/>
    <property type="project" value="TreeGrafter"/>
</dbReference>
<comment type="pathway">
    <text evidence="1">Cofactor biosynthesis; tetrahydrofolylpolyglutamate biosynthesis.</text>
</comment>
<evidence type="ECO:0000256" key="7">
    <source>
        <dbReference type="ARBA" id="ARBA00022741"/>
    </source>
</evidence>
<dbReference type="EC" id="6.3.2.17" evidence="3"/>
<keyword evidence="7" id="KW-0547">Nucleotide-binding</keyword>
<dbReference type="InterPro" id="IPR013221">
    <property type="entry name" value="Mur_ligase_cen"/>
</dbReference>
<dbReference type="Pfam" id="PF08245">
    <property type="entry name" value="Mur_ligase_M"/>
    <property type="match status" value="1"/>
</dbReference>
<dbReference type="Gene3D" id="3.90.190.20">
    <property type="entry name" value="Mur ligase, C-terminal domain"/>
    <property type="match status" value="1"/>
</dbReference>
<proteinExistence type="inferred from homology"/>
<reference evidence="14 15" key="1">
    <citation type="submission" date="2017-03" db="EMBL/GenBank/DDBJ databases">
        <title>An alternative strategy for trypanosome survival in the mammalian bloodstream revealed through genome and transcriptome analysis of the ubiquitous bovine parasite Trypanosoma (Megatrypanum) theileri.</title>
        <authorList>
            <person name="Kelly S."/>
            <person name="Ivens A."/>
            <person name="Mott A."/>
            <person name="O'Neill E."/>
            <person name="Emms D."/>
            <person name="Macleod O."/>
            <person name="Voorheis P."/>
            <person name="Matthews J."/>
            <person name="Matthews K."/>
            <person name="Carrington M."/>
        </authorList>
    </citation>
    <scope>NUCLEOTIDE SEQUENCE [LARGE SCALE GENOMIC DNA]</scope>
    <source>
        <strain evidence="14">Edinburgh</strain>
    </source>
</reference>
<dbReference type="SUPFAM" id="SSF53244">
    <property type="entry name" value="MurD-like peptide ligases, peptide-binding domain"/>
    <property type="match status" value="1"/>
</dbReference>
<evidence type="ECO:0000256" key="9">
    <source>
        <dbReference type="ARBA" id="ARBA00022842"/>
    </source>
</evidence>
<evidence type="ECO:0000256" key="5">
    <source>
        <dbReference type="ARBA" id="ARBA00022598"/>
    </source>
</evidence>
<dbReference type="SUPFAM" id="SSF53623">
    <property type="entry name" value="MurD-like peptide ligases, catalytic domain"/>
    <property type="match status" value="1"/>
</dbReference>
<evidence type="ECO:0000256" key="12">
    <source>
        <dbReference type="ARBA" id="ARBA00047493"/>
    </source>
</evidence>
<dbReference type="InterPro" id="IPR036565">
    <property type="entry name" value="Mur-like_cat_sf"/>
</dbReference>
<dbReference type="GO" id="GO:0004326">
    <property type="term" value="F:tetrahydrofolylpolyglutamate synthase activity"/>
    <property type="evidence" value="ECO:0007669"/>
    <property type="project" value="UniProtKB-EC"/>
</dbReference>
<evidence type="ECO:0000256" key="8">
    <source>
        <dbReference type="ARBA" id="ARBA00022840"/>
    </source>
</evidence>
<feature type="domain" description="Mur ligase central" evidence="13">
    <location>
        <begin position="59"/>
        <end position="211"/>
    </location>
</feature>
<comment type="caution">
    <text evidence="14">The sequence shown here is derived from an EMBL/GenBank/DDBJ whole genome shotgun (WGS) entry which is preliminary data.</text>
</comment>
<keyword evidence="15" id="KW-1185">Reference proteome</keyword>
<dbReference type="Proteomes" id="UP000192257">
    <property type="component" value="Unassembled WGS sequence"/>
</dbReference>
<keyword evidence="6" id="KW-0479">Metal-binding</keyword>
<protein>
    <recommendedName>
        <fullName evidence="3">tetrahydrofolate synthase</fullName>
        <ecNumber evidence="3">6.3.2.17</ecNumber>
    </recommendedName>
    <alternativeName>
        <fullName evidence="11">Folylpoly-gamma-glutamate synthetase</fullName>
    </alternativeName>
    <alternativeName>
        <fullName evidence="10">Tetrahydrofolylpolyglutamate synthase</fullName>
    </alternativeName>
</protein>
<gene>
    <name evidence="14" type="ORF">TM35_000371920</name>
</gene>
<dbReference type="InterPro" id="IPR001645">
    <property type="entry name" value="Folylpolyglutamate_synth"/>
</dbReference>
<sequence>MNSLSPSAVGRTFADVLRSINILTGGKPNPCPNNLEATMLLLDRLNMRGHMEKLRFVHVAGTKGKGTTSAYTSALLQSYGLKVGLFTSPHIVDVRERIMVNNALLSKELFTRYFFEMQDRYTELMNSESQLSRDIAQRSNFFRFMFVLSLHIFVEEAVDVAVMEVGMGGRLDATNAISPDVCVITALGLDHTEILGNSIEEIALEKAGIMKPGVICYTAPQKDHLSTIKVLEMYGHKVGAPVVVVDEHTLPIRNWPSLAIGGSHAIEDSKLALLAARRIAGILPTLPLSEVERNVLQTMTFAGRSQVLPFGGESNVIFYLDGAHTYESLRDSTHWFMEESCRVSGDPHPRRILVFYTSRDPHYVLKGFMPYVSGFCKVIVAQIFNPRTSTATAALTAEERAKKEMVSTTECWRELYREVPCISCTGPFDSIQELIDLCNVTVNETEDTSKSPQIFITGSFFLVADIMNLIIAKKQTSSCD</sequence>
<dbReference type="VEuPathDB" id="TriTrypDB:TM35_000371920"/>
<dbReference type="GO" id="GO:0005829">
    <property type="term" value="C:cytosol"/>
    <property type="evidence" value="ECO:0007669"/>
    <property type="project" value="TreeGrafter"/>
</dbReference>